<evidence type="ECO:0000313" key="4">
    <source>
        <dbReference type="Proteomes" id="UP000572817"/>
    </source>
</evidence>
<accession>A0A8H4IMJ5</accession>
<proteinExistence type="predicted"/>
<gene>
    <name evidence="3" type="ORF">GTA08_BOTSDO08502</name>
</gene>
<evidence type="ECO:0000313" key="3">
    <source>
        <dbReference type="EMBL" id="KAF4304250.1"/>
    </source>
</evidence>
<feature type="region of interest" description="Disordered" evidence="1">
    <location>
        <begin position="77"/>
        <end position="126"/>
    </location>
</feature>
<keyword evidence="2" id="KW-0812">Transmembrane</keyword>
<keyword evidence="2" id="KW-1133">Transmembrane helix</keyword>
<comment type="caution">
    <text evidence="3">The sequence shown here is derived from an EMBL/GenBank/DDBJ whole genome shotgun (WGS) entry which is preliminary data.</text>
</comment>
<dbReference type="EMBL" id="WWBZ02000051">
    <property type="protein sequence ID" value="KAF4304250.1"/>
    <property type="molecule type" value="Genomic_DNA"/>
</dbReference>
<reference evidence="3" key="1">
    <citation type="submission" date="2020-04" db="EMBL/GenBank/DDBJ databases">
        <title>Genome Assembly and Annotation of Botryosphaeria dothidea sdau 11-99, a Latent Pathogen of Apple Fruit Ring Rot in China.</title>
        <authorList>
            <person name="Yu C."/>
            <person name="Diao Y."/>
            <person name="Lu Q."/>
            <person name="Zhao J."/>
            <person name="Cui S."/>
            <person name="Peng C."/>
            <person name="He B."/>
            <person name="Liu H."/>
        </authorList>
    </citation>
    <scope>NUCLEOTIDE SEQUENCE [LARGE SCALE GENOMIC DNA]</scope>
    <source>
        <strain evidence="3">Sdau11-99</strain>
    </source>
</reference>
<feature type="transmembrane region" description="Helical" evidence="2">
    <location>
        <begin position="7"/>
        <end position="26"/>
    </location>
</feature>
<dbReference type="Proteomes" id="UP000572817">
    <property type="component" value="Unassembled WGS sequence"/>
</dbReference>
<name>A0A8H4IMJ5_9PEZI</name>
<evidence type="ECO:0000256" key="1">
    <source>
        <dbReference type="SAM" id="MobiDB-lite"/>
    </source>
</evidence>
<keyword evidence="4" id="KW-1185">Reference proteome</keyword>
<protein>
    <submittedName>
        <fullName evidence="3">Uncharacterized protein</fullName>
    </submittedName>
</protein>
<feature type="transmembrane region" description="Helical" evidence="2">
    <location>
        <begin position="32"/>
        <end position="50"/>
    </location>
</feature>
<dbReference type="AlphaFoldDB" id="A0A8H4IMJ5"/>
<evidence type="ECO:0000256" key="2">
    <source>
        <dbReference type="SAM" id="Phobius"/>
    </source>
</evidence>
<organism evidence="3 4">
    <name type="scientific">Botryosphaeria dothidea</name>
    <dbReference type="NCBI Taxonomy" id="55169"/>
    <lineage>
        <taxon>Eukaryota</taxon>
        <taxon>Fungi</taxon>
        <taxon>Dikarya</taxon>
        <taxon>Ascomycota</taxon>
        <taxon>Pezizomycotina</taxon>
        <taxon>Dothideomycetes</taxon>
        <taxon>Dothideomycetes incertae sedis</taxon>
        <taxon>Botryosphaeriales</taxon>
        <taxon>Botryosphaeriaceae</taxon>
        <taxon>Botryosphaeria</taxon>
    </lineage>
</organism>
<feature type="compositionally biased region" description="Basic and acidic residues" evidence="1">
    <location>
        <begin position="103"/>
        <end position="119"/>
    </location>
</feature>
<sequence length="126" mass="14247">MTPQDTFYAIYLKSLCTCAFAGWLIFKVITLPWVAAGAVVRFLWPILTCIPCRQRFRSDRSPPASFGVRIDDPKTFKLPPLAPLTPGTRPLTPVIEPQKTPRRALEKRAKIAKEQEDPNKITPCPR</sequence>
<keyword evidence="2" id="KW-0472">Membrane</keyword>